<gene>
    <name evidence="1" type="ORF">LWI28_001989</name>
</gene>
<organism evidence="1 2">
    <name type="scientific">Acer negundo</name>
    <name type="common">Box elder</name>
    <dbReference type="NCBI Taxonomy" id="4023"/>
    <lineage>
        <taxon>Eukaryota</taxon>
        <taxon>Viridiplantae</taxon>
        <taxon>Streptophyta</taxon>
        <taxon>Embryophyta</taxon>
        <taxon>Tracheophyta</taxon>
        <taxon>Spermatophyta</taxon>
        <taxon>Magnoliopsida</taxon>
        <taxon>eudicotyledons</taxon>
        <taxon>Gunneridae</taxon>
        <taxon>Pentapetalae</taxon>
        <taxon>rosids</taxon>
        <taxon>malvids</taxon>
        <taxon>Sapindales</taxon>
        <taxon>Sapindaceae</taxon>
        <taxon>Hippocastanoideae</taxon>
        <taxon>Acereae</taxon>
        <taxon>Acer</taxon>
    </lineage>
</organism>
<name>A0AAD5P0U7_ACENE</name>
<comment type="caution">
    <text evidence="1">The sequence shown here is derived from an EMBL/GenBank/DDBJ whole genome shotgun (WGS) entry which is preliminary data.</text>
</comment>
<dbReference type="EMBL" id="JAJSOW010000003">
    <property type="protein sequence ID" value="KAI9193978.1"/>
    <property type="molecule type" value="Genomic_DNA"/>
</dbReference>
<dbReference type="AlphaFoldDB" id="A0AAD5P0U7"/>
<evidence type="ECO:0000313" key="1">
    <source>
        <dbReference type="EMBL" id="KAI9193978.1"/>
    </source>
</evidence>
<evidence type="ECO:0000313" key="2">
    <source>
        <dbReference type="Proteomes" id="UP001064489"/>
    </source>
</evidence>
<sequence length="70" mass="7711">MATTSVVEIGAPGNVIDKDGVSIDSVKEVASGSSLESQPKDIEMKTSVEAMWEQMNKEFPTRHRNLFEQV</sequence>
<protein>
    <submittedName>
        <fullName evidence="1">Uncharacterized protein</fullName>
    </submittedName>
</protein>
<keyword evidence="2" id="KW-1185">Reference proteome</keyword>
<accession>A0AAD5P0U7</accession>
<proteinExistence type="predicted"/>
<reference evidence="1" key="1">
    <citation type="journal article" date="2022" name="Plant J.">
        <title>Strategies of tolerance reflected in two North American maple genomes.</title>
        <authorList>
            <person name="McEvoy S.L."/>
            <person name="Sezen U.U."/>
            <person name="Trouern-Trend A."/>
            <person name="McMahon S.M."/>
            <person name="Schaberg P.G."/>
            <person name="Yang J."/>
            <person name="Wegrzyn J.L."/>
            <person name="Swenson N.G."/>
        </authorList>
    </citation>
    <scope>NUCLEOTIDE SEQUENCE</scope>
    <source>
        <strain evidence="1">91603</strain>
    </source>
</reference>
<reference evidence="1" key="2">
    <citation type="submission" date="2023-02" db="EMBL/GenBank/DDBJ databases">
        <authorList>
            <person name="Swenson N.G."/>
            <person name="Wegrzyn J.L."/>
            <person name="Mcevoy S.L."/>
        </authorList>
    </citation>
    <scope>NUCLEOTIDE SEQUENCE</scope>
    <source>
        <strain evidence="1">91603</strain>
        <tissue evidence="1">Leaf</tissue>
    </source>
</reference>
<dbReference type="Proteomes" id="UP001064489">
    <property type="component" value="Chromosome 1"/>
</dbReference>